<keyword evidence="3" id="KW-1185">Reference proteome</keyword>
<protein>
    <submittedName>
        <fullName evidence="2">Uncharacterized protein</fullName>
    </submittedName>
</protein>
<dbReference type="Proteomes" id="UP000198508">
    <property type="component" value="Unassembled WGS sequence"/>
</dbReference>
<gene>
    <name evidence="2" type="ORF">SAMN05216313_105150</name>
</gene>
<evidence type="ECO:0000256" key="1">
    <source>
        <dbReference type="SAM" id="Phobius"/>
    </source>
</evidence>
<feature type="transmembrane region" description="Helical" evidence="1">
    <location>
        <begin position="6"/>
        <end position="24"/>
    </location>
</feature>
<reference evidence="3" key="1">
    <citation type="submission" date="2016-10" db="EMBL/GenBank/DDBJ databases">
        <authorList>
            <person name="Varghese N."/>
            <person name="Submissions S."/>
        </authorList>
    </citation>
    <scope>NUCLEOTIDE SEQUENCE [LARGE SCALE GENOMIC DNA]</scope>
    <source>
        <strain evidence="3">NLAE-zl-G277</strain>
    </source>
</reference>
<sequence length="42" mass="4906">MSRVGLHILSIIGTINIKYTGYAIRFKDKFSFKIKVFCYFVS</sequence>
<keyword evidence="1" id="KW-0472">Membrane</keyword>
<organism evidence="2 3">
    <name type="scientific">Enterocloster lavalensis</name>
    <dbReference type="NCBI Taxonomy" id="460384"/>
    <lineage>
        <taxon>Bacteria</taxon>
        <taxon>Bacillati</taxon>
        <taxon>Bacillota</taxon>
        <taxon>Clostridia</taxon>
        <taxon>Lachnospirales</taxon>
        <taxon>Lachnospiraceae</taxon>
        <taxon>Enterocloster</taxon>
    </lineage>
</organism>
<evidence type="ECO:0000313" key="2">
    <source>
        <dbReference type="EMBL" id="SET37716.1"/>
    </source>
</evidence>
<keyword evidence="1" id="KW-1133">Transmembrane helix</keyword>
<accession>A0A1I0DYU4</accession>
<proteinExistence type="predicted"/>
<dbReference type="EMBL" id="FOIM01000005">
    <property type="protein sequence ID" value="SET37716.1"/>
    <property type="molecule type" value="Genomic_DNA"/>
</dbReference>
<evidence type="ECO:0000313" key="3">
    <source>
        <dbReference type="Proteomes" id="UP000198508"/>
    </source>
</evidence>
<name>A0A1I0DYU4_9FIRM</name>
<dbReference type="STRING" id="460384.SAMN05216313_105150"/>
<keyword evidence="1" id="KW-0812">Transmembrane</keyword>
<dbReference type="AlphaFoldDB" id="A0A1I0DYU4"/>